<organism evidence="8 9">
    <name type="scientific">Entamoeba invadens IP1</name>
    <dbReference type="NCBI Taxonomy" id="370355"/>
    <lineage>
        <taxon>Eukaryota</taxon>
        <taxon>Amoebozoa</taxon>
        <taxon>Evosea</taxon>
        <taxon>Archamoebae</taxon>
        <taxon>Mastigamoebida</taxon>
        <taxon>Entamoebidae</taxon>
        <taxon>Entamoeba</taxon>
    </lineage>
</organism>
<protein>
    <submittedName>
        <fullName evidence="8">Longevity assurance factor, putative</fullName>
    </submittedName>
</protein>
<dbReference type="Proteomes" id="UP000014680">
    <property type="component" value="Unassembled WGS sequence"/>
</dbReference>
<comment type="subcellular location">
    <subcellularLocation>
        <location evidence="1">Membrane</location>
        <topology evidence="1">Multi-pass membrane protein</topology>
    </subcellularLocation>
</comment>
<feature type="transmembrane region" description="Helical" evidence="6">
    <location>
        <begin position="56"/>
        <end position="73"/>
    </location>
</feature>
<dbReference type="OMA" id="VERFSHC"/>
<dbReference type="GO" id="GO:0050291">
    <property type="term" value="F:sphingosine N-acyltransferase activity"/>
    <property type="evidence" value="ECO:0007669"/>
    <property type="project" value="InterPro"/>
</dbReference>
<feature type="domain" description="TLC" evidence="7">
    <location>
        <begin position="98"/>
        <end position="315"/>
    </location>
</feature>
<dbReference type="AlphaFoldDB" id="A0A0A1UDA8"/>
<dbReference type="GeneID" id="14893405"/>
<dbReference type="InterPro" id="IPR006634">
    <property type="entry name" value="TLC-dom"/>
</dbReference>
<keyword evidence="3 6" id="KW-1133">Transmembrane helix</keyword>
<gene>
    <name evidence="8" type="ORF">EIN_046610</name>
</gene>
<dbReference type="Pfam" id="PF03798">
    <property type="entry name" value="TRAM_LAG1_CLN8"/>
    <property type="match status" value="1"/>
</dbReference>
<name>A0A0A1UDA8_ENTIV</name>
<dbReference type="InterPro" id="IPR016439">
    <property type="entry name" value="Lag1/Lac1-like"/>
</dbReference>
<evidence type="ECO:0000256" key="3">
    <source>
        <dbReference type="ARBA" id="ARBA00022989"/>
    </source>
</evidence>
<keyword evidence="9" id="KW-1185">Reference proteome</keyword>
<dbReference type="GO" id="GO:0046513">
    <property type="term" value="P:ceramide biosynthetic process"/>
    <property type="evidence" value="ECO:0007669"/>
    <property type="project" value="InterPro"/>
</dbReference>
<evidence type="ECO:0000313" key="9">
    <source>
        <dbReference type="Proteomes" id="UP000014680"/>
    </source>
</evidence>
<dbReference type="KEGG" id="eiv:EIN_046610"/>
<dbReference type="SMART" id="SM00724">
    <property type="entry name" value="TLC"/>
    <property type="match status" value="1"/>
</dbReference>
<dbReference type="RefSeq" id="XP_004261179.1">
    <property type="nucleotide sequence ID" value="XM_004261131.1"/>
</dbReference>
<evidence type="ECO:0000313" key="8">
    <source>
        <dbReference type="EMBL" id="ELP94408.1"/>
    </source>
</evidence>
<reference evidence="8 9" key="1">
    <citation type="submission" date="2012-10" db="EMBL/GenBank/DDBJ databases">
        <authorList>
            <person name="Zafar N."/>
            <person name="Inman J."/>
            <person name="Hall N."/>
            <person name="Lorenzi H."/>
            <person name="Caler E."/>
        </authorList>
    </citation>
    <scope>NUCLEOTIDE SEQUENCE [LARGE SCALE GENOMIC DNA]</scope>
    <source>
        <strain evidence="8 9">IP1</strain>
    </source>
</reference>
<dbReference type="VEuPathDB" id="AmoebaDB:EIN_046610"/>
<keyword evidence="4 5" id="KW-0472">Membrane</keyword>
<dbReference type="PIRSF" id="PIRSF005225">
    <property type="entry name" value="LAG1_LAC1"/>
    <property type="match status" value="1"/>
</dbReference>
<accession>A0A0A1UDA8</accession>
<feature type="transmembrane region" description="Helical" evidence="6">
    <location>
        <begin position="16"/>
        <end position="36"/>
    </location>
</feature>
<dbReference type="PANTHER" id="PTHR12560">
    <property type="entry name" value="LONGEVITY ASSURANCE FACTOR 1 LAG1"/>
    <property type="match status" value="1"/>
</dbReference>
<evidence type="ECO:0000256" key="1">
    <source>
        <dbReference type="ARBA" id="ARBA00004141"/>
    </source>
</evidence>
<evidence type="ECO:0000259" key="7">
    <source>
        <dbReference type="PROSITE" id="PS50922"/>
    </source>
</evidence>
<sequence length="327" mass="38068">MRTTKVRPPQTVKDKMSFAQTVALILMVSICFPASMTRYQTTSIPLSENFPKAFDLLPSLCVLLLLSGLRYYFSKRFFQPMGEWCISKKKYGDKIRRERVERFSHCVFKNLYFFVTAPLGVLLFKNEDWVPRVLFGVGKGDISRVWDNFPATQQTKYLALFYNWELGYHLHSLFFHLFSNPRNDFFETLLHHLCSVFLMTFSYTNNCGRIGVLVLLLHDIVDVFMYFSKWAIDLQNVKPGALCFVFLTYAYAKLRLFVFPVYIIPAGAVAINFVPDTVALKYPTYILFMAMLLSLLGLHIYWYYLIMKMLVNLLKGNGARDIHSIVE</sequence>
<proteinExistence type="predicted"/>
<evidence type="ECO:0000256" key="6">
    <source>
        <dbReference type="SAM" id="Phobius"/>
    </source>
</evidence>
<feature type="transmembrane region" description="Helical" evidence="6">
    <location>
        <begin position="284"/>
        <end position="305"/>
    </location>
</feature>
<dbReference type="PANTHER" id="PTHR12560:SF0">
    <property type="entry name" value="LD18904P"/>
    <property type="match status" value="1"/>
</dbReference>
<evidence type="ECO:0000256" key="2">
    <source>
        <dbReference type="ARBA" id="ARBA00022692"/>
    </source>
</evidence>
<keyword evidence="2 5" id="KW-0812">Transmembrane</keyword>
<dbReference type="GO" id="GO:0016020">
    <property type="term" value="C:membrane"/>
    <property type="evidence" value="ECO:0007669"/>
    <property type="project" value="UniProtKB-SubCell"/>
</dbReference>
<evidence type="ECO:0000256" key="4">
    <source>
        <dbReference type="ARBA" id="ARBA00023136"/>
    </source>
</evidence>
<dbReference type="OrthoDB" id="537032at2759"/>
<evidence type="ECO:0000256" key="5">
    <source>
        <dbReference type="PROSITE-ProRule" id="PRU00205"/>
    </source>
</evidence>
<dbReference type="PROSITE" id="PS50922">
    <property type="entry name" value="TLC"/>
    <property type="match status" value="1"/>
</dbReference>
<dbReference type="EMBL" id="KB206215">
    <property type="protein sequence ID" value="ELP94408.1"/>
    <property type="molecule type" value="Genomic_DNA"/>
</dbReference>